<dbReference type="HOGENOM" id="CLU_012520_5_2_6"/>
<reference evidence="13" key="1">
    <citation type="submission" date="2006-07" db="EMBL/GenBank/DDBJ databases">
        <title>Complete sequence of Thiomicrospira crunogena XCL-2.</title>
        <authorList>
            <consortium name="US DOE Joint Genome Institute"/>
            <person name="Copeland A."/>
            <person name="Lucas S."/>
            <person name="Lapidus A."/>
            <person name="Barry K."/>
            <person name="Detter J.C."/>
            <person name="Glavina del Rio T."/>
            <person name="Hammon N."/>
            <person name="Israni S."/>
            <person name="Dalin E."/>
            <person name="Tice H."/>
            <person name="Pitluck S."/>
            <person name="Chain P."/>
            <person name="Malfatti S."/>
            <person name="Shin M."/>
            <person name="Vergez L."/>
            <person name="Schmutz J."/>
            <person name="Larimer F."/>
            <person name="Land M."/>
            <person name="Hauser L."/>
            <person name="Kyrpides N."/>
            <person name="Lykidis A."/>
            <person name="Scott K.M."/>
            <person name="Sievert S."/>
            <person name="Kerfeld C."/>
            <person name="Freyermuth S."/>
            <person name="Dobrinski K."/>
            <person name="Boller A."/>
            <person name="Fitzpatrick K."/>
            <person name="Thoma P."/>
            <person name="Moore J."/>
            <person name="Richardson P."/>
        </authorList>
    </citation>
    <scope>NUCLEOTIDE SEQUENCE</scope>
    <source>
        <strain evidence="13">XCL-2</strain>
    </source>
</reference>
<dbReference type="STRING" id="317025.Tcr_1692"/>
<dbReference type="eggNOG" id="COG0449">
    <property type="taxonomic scope" value="Bacteria"/>
</dbReference>
<dbReference type="PANTHER" id="PTHR10937">
    <property type="entry name" value="GLUCOSAMINE--FRUCTOSE-6-PHOSPHATE AMINOTRANSFERASE, ISOMERIZING"/>
    <property type="match status" value="1"/>
</dbReference>
<dbReference type="GO" id="GO:0005829">
    <property type="term" value="C:cytosol"/>
    <property type="evidence" value="ECO:0007669"/>
    <property type="project" value="TreeGrafter"/>
</dbReference>
<dbReference type="InterPro" id="IPR035466">
    <property type="entry name" value="GlmS/AgaS_SIS"/>
</dbReference>
<evidence type="ECO:0000256" key="6">
    <source>
        <dbReference type="ARBA" id="ARBA00022576"/>
    </source>
</evidence>
<dbReference type="InterPro" id="IPR001347">
    <property type="entry name" value="SIS_dom"/>
</dbReference>
<dbReference type="InterPro" id="IPR047084">
    <property type="entry name" value="GFAT_N"/>
</dbReference>
<organism evidence="13">
    <name type="scientific">Hydrogenovibrio crunogenus (strain DSM 25203 / XCL-2)</name>
    <name type="common">Thiomicrospira crunogena</name>
    <dbReference type="NCBI Taxonomy" id="317025"/>
    <lineage>
        <taxon>Bacteria</taxon>
        <taxon>Pseudomonadati</taxon>
        <taxon>Pseudomonadota</taxon>
        <taxon>Gammaproteobacteria</taxon>
        <taxon>Thiotrichales</taxon>
        <taxon>Piscirickettsiaceae</taxon>
        <taxon>Hydrogenovibrio</taxon>
    </lineage>
</organism>
<dbReference type="InterPro" id="IPR017932">
    <property type="entry name" value="GATase_2_dom"/>
</dbReference>
<dbReference type="SUPFAM" id="SSF53697">
    <property type="entry name" value="SIS domain"/>
    <property type="match status" value="1"/>
</dbReference>
<dbReference type="NCBIfam" id="NF001484">
    <property type="entry name" value="PRK00331.1"/>
    <property type="match status" value="1"/>
</dbReference>
<evidence type="ECO:0000256" key="4">
    <source>
        <dbReference type="ARBA" id="ARBA00016090"/>
    </source>
</evidence>
<comment type="function">
    <text evidence="10">Catalyzes the first step in hexosamine metabolism, converting fructose-6P into glucosamine-6P using glutamine as a nitrogen source.</text>
</comment>
<dbReference type="FunFam" id="3.60.20.10:FF:000006">
    <property type="entry name" value="Glutamine--fructose-6-phosphate aminotransferase [isomerizing]"/>
    <property type="match status" value="1"/>
</dbReference>
<evidence type="ECO:0000256" key="9">
    <source>
        <dbReference type="ARBA" id="ARBA00022962"/>
    </source>
</evidence>
<dbReference type="CDD" id="cd05008">
    <property type="entry name" value="SIS_GlmS_GlmD_1"/>
    <property type="match status" value="1"/>
</dbReference>
<proteinExistence type="inferred from homology"/>
<dbReference type="PROSITE" id="PS51278">
    <property type="entry name" value="GATASE_TYPE_2"/>
    <property type="match status" value="1"/>
</dbReference>
<evidence type="ECO:0000256" key="7">
    <source>
        <dbReference type="ARBA" id="ARBA00022679"/>
    </source>
</evidence>
<feature type="domain" description="Glutamine amidotransferase type-2" evidence="11">
    <location>
        <begin position="2"/>
        <end position="221"/>
    </location>
</feature>
<dbReference type="AlphaFoldDB" id="Q31EY9"/>
<dbReference type="SUPFAM" id="SSF56235">
    <property type="entry name" value="N-terminal nucleophile aminohydrolases (Ntn hydrolases)"/>
    <property type="match status" value="1"/>
</dbReference>
<dbReference type="HAMAP" id="MF_00164">
    <property type="entry name" value="GlmS"/>
    <property type="match status" value="1"/>
</dbReference>
<feature type="active site" description="For Fru-6P isomerization activity" evidence="10">
    <location>
        <position position="612"/>
    </location>
</feature>
<dbReference type="Gene3D" id="3.60.20.10">
    <property type="entry name" value="Glutamine Phosphoribosylpyrophosphate, subunit 1, domain 1"/>
    <property type="match status" value="1"/>
</dbReference>
<feature type="initiator methionine" description="Removed" evidence="10">
    <location>
        <position position="1"/>
    </location>
</feature>
<dbReference type="EMBL" id="CP000109">
    <property type="protein sequence ID" value="ABB42284.1"/>
    <property type="molecule type" value="Genomic_DNA"/>
</dbReference>
<protein>
    <recommendedName>
        <fullName evidence="4 10">Glutamine--fructose-6-phosphate aminotransferase [isomerizing]</fullName>
        <ecNumber evidence="3 10">2.6.1.16</ecNumber>
    </recommendedName>
    <alternativeName>
        <fullName evidence="10">D-fructose-6-phosphate amidotransferase</fullName>
    </alternativeName>
    <alternativeName>
        <fullName evidence="10">GFAT</fullName>
    </alternativeName>
    <alternativeName>
        <fullName evidence="10">Glucosamine-6-phosphate synthase</fullName>
    </alternativeName>
    <alternativeName>
        <fullName evidence="10">Hexosephosphate aminotransferase</fullName>
    </alternativeName>
    <alternativeName>
        <fullName evidence="10">L-glutamine--D-fructose-6-phosphate amidotransferase</fullName>
    </alternativeName>
</protein>
<keyword evidence="9" id="KW-0315">Glutamine amidotransferase</keyword>
<dbReference type="OrthoDB" id="9761808at2"/>
<evidence type="ECO:0000256" key="2">
    <source>
        <dbReference type="ARBA" id="ARBA00004496"/>
    </source>
</evidence>
<dbReference type="GO" id="GO:0006002">
    <property type="term" value="P:fructose 6-phosphate metabolic process"/>
    <property type="evidence" value="ECO:0007669"/>
    <property type="project" value="TreeGrafter"/>
</dbReference>
<dbReference type="GO" id="GO:0005975">
    <property type="term" value="P:carbohydrate metabolic process"/>
    <property type="evidence" value="ECO:0007669"/>
    <property type="project" value="UniProtKB-UniRule"/>
</dbReference>
<feature type="domain" description="SIS" evidence="12">
    <location>
        <begin position="465"/>
        <end position="607"/>
    </location>
</feature>
<dbReference type="CDD" id="cd05009">
    <property type="entry name" value="SIS_GlmS_GlmD_2"/>
    <property type="match status" value="1"/>
</dbReference>
<dbReference type="GO" id="GO:0006487">
    <property type="term" value="P:protein N-linked glycosylation"/>
    <property type="evidence" value="ECO:0007669"/>
    <property type="project" value="TreeGrafter"/>
</dbReference>
<name>Q31EY9_HYDCU</name>
<comment type="subcellular location">
    <subcellularLocation>
        <location evidence="2 10">Cytoplasm</location>
    </subcellularLocation>
</comment>
<keyword evidence="8" id="KW-0677">Repeat</keyword>
<dbReference type="EC" id="2.6.1.16" evidence="3 10"/>
<dbReference type="GO" id="GO:0097367">
    <property type="term" value="F:carbohydrate derivative binding"/>
    <property type="evidence" value="ECO:0007669"/>
    <property type="project" value="InterPro"/>
</dbReference>
<dbReference type="Pfam" id="PF01380">
    <property type="entry name" value="SIS"/>
    <property type="match status" value="2"/>
</dbReference>
<comment type="subunit">
    <text evidence="10">Homodimer.</text>
</comment>
<dbReference type="GO" id="GO:0006047">
    <property type="term" value="P:UDP-N-acetylglucosamine metabolic process"/>
    <property type="evidence" value="ECO:0007669"/>
    <property type="project" value="TreeGrafter"/>
</dbReference>
<evidence type="ECO:0000259" key="11">
    <source>
        <dbReference type="PROSITE" id="PS51278"/>
    </source>
</evidence>
<evidence type="ECO:0000256" key="3">
    <source>
        <dbReference type="ARBA" id="ARBA00012916"/>
    </source>
</evidence>
<accession>Q31EY9</accession>
<feature type="domain" description="SIS" evidence="12">
    <location>
        <begin position="289"/>
        <end position="432"/>
    </location>
</feature>
<dbReference type="Gene3D" id="3.40.50.10490">
    <property type="entry name" value="Glucose-6-phosphate isomerase like protein, domain 1"/>
    <property type="match status" value="2"/>
</dbReference>
<dbReference type="CDD" id="cd00714">
    <property type="entry name" value="GFAT"/>
    <property type="match status" value="1"/>
</dbReference>
<dbReference type="InterPro" id="IPR035490">
    <property type="entry name" value="GlmS/FrlB_SIS"/>
</dbReference>
<keyword evidence="6 10" id="KW-0032">Aminotransferase</keyword>
<evidence type="ECO:0000313" key="13">
    <source>
        <dbReference type="EMBL" id="ABB42284.1"/>
    </source>
</evidence>
<dbReference type="GO" id="GO:0004360">
    <property type="term" value="F:glutamine-fructose-6-phosphate transaminase (isomerizing) activity"/>
    <property type="evidence" value="ECO:0007669"/>
    <property type="project" value="UniProtKB-UniRule"/>
</dbReference>
<dbReference type="FunFam" id="3.40.50.10490:FF:000001">
    <property type="entry name" value="Glutamine--fructose-6-phosphate aminotransferase [isomerizing]"/>
    <property type="match status" value="1"/>
</dbReference>
<dbReference type="PROSITE" id="PS51464">
    <property type="entry name" value="SIS"/>
    <property type="match status" value="2"/>
</dbReference>
<dbReference type="Pfam" id="PF13522">
    <property type="entry name" value="GATase_6"/>
    <property type="match status" value="1"/>
</dbReference>
<dbReference type="PANTHER" id="PTHR10937:SF0">
    <property type="entry name" value="GLUTAMINE--FRUCTOSE-6-PHOSPHATE TRANSAMINASE (ISOMERIZING)"/>
    <property type="match status" value="1"/>
</dbReference>
<evidence type="ECO:0000259" key="12">
    <source>
        <dbReference type="PROSITE" id="PS51464"/>
    </source>
</evidence>
<feature type="active site" description="Nucleophile; for GATase activity" evidence="10">
    <location>
        <position position="2"/>
    </location>
</feature>
<comment type="catalytic activity">
    <reaction evidence="1 10">
        <text>D-fructose 6-phosphate + L-glutamine = D-glucosamine 6-phosphate + L-glutamate</text>
        <dbReference type="Rhea" id="RHEA:13237"/>
        <dbReference type="ChEBI" id="CHEBI:29985"/>
        <dbReference type="ChEBI" id="CHEBI:58359"/>
        <dbReference type="ChEBI" id="CHEBI:58725"/>
        <dbReference type="ChEBI" id="CHEBI:61527"/>
        <dbReference type="EC" id="2.6.1.16"/>
    </reaction>
</comment>
<evidence type="ECO:0000256" key="5">
    <source>
        <dbReference type="ARBA" id="ARBA00022490"/>
    </source>
</evidence>
<dbReference type="NCBIfam" id="TIGR01135">
    <property type="entry name" value="glmS"/>
    <property type="match status" value="1"/>
</dbReference>
<dbReference type="InterPro" id="IPR005855">
    <property type="entry name" value="GFAT"/>
</dbReference>
<keyword evidence="7 10" id="KW-0808">Transferase</keyword>
<evidence type="ECO:0000256" key="10">
    <source>
        <dbReference type="HAMAP-Rule" id="MF_00164"/>
    </source>
</evidence>
<gene>
    <name evidence="10" type="primary">glmS</name>
    <name evidence="13" type="ordered locus">Tcr_1692</name>
</gene>
<dbReference type="KEGG" id="tcx:Tcr_1692"/>
<dbReference type="InterPro" id="IPR046348">
    <property type="entry name" value="SIS_dom_sf"/>
</dbReference>
<keyword evidence="5 10" id="KW-0963">Cytoplasm</keyword>
<dbReference type="InterPro" id="IPR029055">
    <property type="entry name" value="Ntn_hydrolases_N"/>
</dbReference>
<sequence length="617" mass="67530">MCGIVGGIAERNLVPILLEGLKRLEYRGYDSSGIAVLGSEQDIQRVRALGKIKSLEQKIQLDESPISGQVGIAHTRWATHGIPAENNAHPHICNNEVAVVHNGIIENYQALKQLQLEKGYRFTSETDTEVVAHCVHRQQQTSETLLESVQKAIVHFEGAYAIGVVSVHEPDTLIAARKGSPLVIGVGIGEHFIASDVSALLPVTQNFIFLEEGDVAEIKRDSVEIFNAQGQKVAREVKQSSVSMHAIELGEHRHFMHKEIFEQPQAVTDTLEGRITQDHVLVSAFGHEAETLFESIQQVQIIACGTSYHAGLVAKYWFEDIIGLPCQVEVASEYRYRNPVVLNNTLFVTISQSGETADTLAALQQIKNLKKEKNIPTLSICNVPESSLTRESDLTFLTHAGPEIGVASTKAFTTQLVALSLLVTAVGKTLNLMSETQERKIVHGLQKLPGLLQKALTHEDSIKQIAQGFADKTSALFLGRGTMFPIALEGALKLKEISYIHAEAYPAGELKHGPLALIDEHIPVIAIAPHDDLLEKLKSNLQEVKARGGQMIVFEDEKSCVGSEDNFEVVKATSNVGRITAPITFNIPLQLLSYHVALIKGTDVDQPRNLAKSVTVE</sequence>
<evidence type="ECO:0000256" key="8">
    <source>
        <dbReference type="ARBA" id="ARBA00022737"/>
    </source>
</evidence>
<evidence type="ECO:0000256" key="1">
    <source>
        <dbReference type="ARBA" id="ARBA00001031"/>
    </source>
</evidence>